<reference evidence="2 4" key="2">
    <citation type="journal article" date="2013" name="Nature">
        <title>Insights into bilaterian evolution from three spiralian genomes.</title>
        <authorList>
            <person name="Simakov O."/>
            <person name="Marletaz F."/>
            <person name="Cho S.J."/>
            <person name="Edsinger-Gonzales E."/>
            <person name="Havlak P."/>
            <person name="Hellsten U."/>
            <person name="Kuo D.H."/>
            <person name="Larsson T."/>
            <person name="Lv J."/>
            <person name="Arendt D."/>
            <person name="Savage R."/>
            <person name="Osoegawa K."/>
            <person name="de Jong P."/>
            <person name="Grimwood J."/>
            <person name="Chapman J.A."/>
            <person name="Shapiro H."/>
            <person name="Aerts A."/>
            <person name="Otillar R.P."/>
            <person name="Terry A.Y."/>
            <person name="Boore J.L."/>
            <person name="Grigoriev I.V."/>
            <person name="Lindberg D.R."/>
            <person name="Seaver E.C."/>
            <person name="Weisblat D.A."/>
            <person name="Putnam N.H."/>
            <person name="Rokhsar D.S."/>
        </authorList>
    </citation>
    <scope>NUCLEOTIDE SEQUENCE</scope>
    <source>
        <strain evidence="2 4">I ESC-2004</strain>
    </source>
</reference>
<evidence type="ECO:0000313" key="2">
    <source>
        <dbReference type="EMBL" id="ELU18161.1"/>
    </source>
</evidence>
<reference evidence="4" key="1">
    <citation type="submission" date="2012-12" db="EMBL/GenBank/DDBJ databases">
        <authorList>
            <person name="Hellsten U."/>
            <person name="Grimwood J."/>
            <person name="Chapman J.A."/>
            <person name="Shapiro H."/>
            <person name="Aerts A."/>
            <person name="Otillar R.P."/>
            <person name="Terry A.Y."/>
            <person name="Boore J.L."/>
            <person name="Simakov O."/>
            <person name="Marletaz F."/>
            <person name="Cho S.-J."/>
            <person name="Edsinger-Gonzales E."/>
            <person name="Havlak P."/>
            <person name="Kuo D.-H."/>
            <person name="Larsson T."/>
            <person name="Lv J."/>
            <person name="Arendt D."/>
            <person name="Savage R."/>
            <person name="Osoegawa K."/>
            <person name="de Jong P."/>
            <person name="Lindberg D.R."/>
            <person name="Seaver E.C."/>
            <person name="Weisblat D.A."/>
            <person name="Putnam N.H."/>
            <person name="Grigoriev I.V."/>
            <person name="Rokhsar D.S."/>
        </authorList>
    </citation>
    <scope>NUCLEOTIDE SEQUENCE</scope>
    <source>
        <strain evidence="4">I ESC-2004</strain>
    </source>
</reference>
<gene>
    <name evidence="2" type="ORF">CAPTEDRAFT_218685</name>
</gene>
<reference evidence="3" key="3">
    <citation type="submission" date="2015-06" db="UniProtKB">
        <authorList>
            <consortium name="EnsemblMetazoa"/>
        </authorList>
    </citation>
    <scope>IDENTIFICATION</scope>
</reference>
<organism evidence="2">
    <name type="scientific">Capitella teleta</name>
    <name type="common">Polychaete worm</name>
    <dbReference type="NCBI Taxonomy" id="283909"/>
    <lineage>
        <taxon>Eukaryota</taxon>
        <taxon>Metazoa</taxon>
        <taxon>Spiralia</taxon>
        <taxon>Lophotrochozoa</taxon>
        <taxon>Annelida</taxon>
        <taxon>Polychaeta</taxon>
        <taxon>Sedentaria</taxon>
        <taxon>Scolecida</taxon>
        <taxon>Capitellidae</taxon>
        <taxon>Capitella</taxon>
    </lineage>
</organism>
<dbReference type="OMA" id="NTHETRK"/>
<dbReference type="HOGENOM" id="CLU_1311147_0_0_1"/>
<proteinExistence type="predicted"/>
<dbReference type="EMBL" id="KB292092">
    <property type="protein sequence ID" value="ELU18161.1"/>
    <property type="molecule type" value="Genomic_DNA"/>
</dbReference>
<evidence type="ECO:0000256" key="1">
    <source>
        <dbReference type="SAM" id="MobiDB-lite"/>
    </source>
</evidence>
<dbReference type="AlphaFoldDB" id="R7VLE0"/>
<dbReference type="OrthoDB" id="10039170at2759"/>
<feature type="region of interest" description="Disordered" evidence="1">
    <location>
        <begin position="1"/>
        <end position="70"/>
    </location>
</feature>
<feature type="region of interest" description="Disordered" evidence="1">
    <location>
        <begin position="126"/>
        <end position="150"/>
    </location>
</feature>
<accession>R7VLE0</accession>
<evidence type="ECO:0000313" key="4">
    <source>
        <dbReference type="Proteomes" id="UP000014760"/>
    </source>
</evidence>
<evidence type="ECO:0000313" key="3">
    <source>
        <dbReference type="EnsemblMetazoa" id="CapteP218685"/>
    </source>
</evidence>
<protein>
    <submittedName>
        <fullName evidence="2 3">Uncharacterized protein</fullName>
    </submittedName>
</protein>
<dbReference type="Proteomes" id="UP000014760">
    <property type="component" value="Unassembled WGS sequence"/>
</dbReference>
<dbReference type="EnsemblMetazoa" id="CapteT218685">
    <property type="protein sequence ID" value="CapteP218685"/>
    <property type="gene ID" value="CapteG218685"/>
</dbReference>
<name>R7VLE0_CAPTE</name>
<feature type="compositionally biased region" description="Low complexity" evidence="1">
    <location>
        <begin position="130"/>
        <end position="142"/>
    </location>
</feature>
<keyword evidence="4" id="KW-1185">Reference proteome</keyword>
<dbReference type="EMBL" id="AMQN01003867">
    <property type="status" value="NOT_ANNOTATED_CDS"/>
    <property type="molecule type" value="Genomic_DNA"/>
</dbReference>
<sequence>MFEKTINTSRKRAISAPAGSKSARSRGSVQRVELTVDDRPYSQVLHNGVRPHGGYRGTNKHPPGLYSEYENPLDQFSLTQPLPSSATPSETSTMPTAWMSSMFKESSHSEESPLFIHKLLSPDKSIQKGRSSMSARRSANSSKGSRCSSSVHYYRPDRVLRARERCTSVPVNAYDARKELLRKLENRYRSAQANSAGFSWKKSVIQFVLS</sequence>